<name>A0A4Q7JAD9_9PSEU</name>
<dbReference type="InterPro" id="IPR007055">
    <property type="entry name" value="BON_dom"/>
</dbReference>
<dbReference type="PROSITE" id="PS50914">
    <property type="entry name" value="BON"/>
    <property type="match status" value="1"/>
</dbReference>
<dbReference type="EMBL" id="SFCC01000005">
    <property type="protein sequence ID" value="RZQ63882.1"/>
    <property type="molecule type" value="Genomic_DNA"/>
</dbReference>
<feature type="domain" description="BON" evidence="1">
    <location>
        <begin position="191"/>
        <end position="259"/>
    </location>
</feature>
<dbReference type="AlphaFoldDB" id="A0A4Q7JAD9"/>
<comment type="caution">
    <text evidence="2">The sequence shown here is derived from an EMBL/GenBank/DDBJ whole genome shotgun (WGS) entry which is preliminary data.</text>
</comment>
<dbReference type="Gene3D" id="3.30.460.40">
    <property type="match status" value="1"/>
</dbReference>
<accession>A0A4Q7JAD9</accession>
<dbReference type="InterPro" id="IPR043519">
    <property type="entry name" value="NT_sf"/>
</dbReference>
<reference evidence="2 3" key="1">
    <citation type="submission" date="2019-02" db="EMBL/GenBank/DDBJ databases">
        <title>Draft genome sequence of Amycolatopsis sp. 8-3EHSu isolated from roots of Suaeda maritima.</title>
        <authorList>
            <person name="Duangmal K."/>
            <person name="Chantavorakit T."/>
        </authorList>
    </citation>
    <scope>NUCLEOTIDE SEQUENCE [LARGE SCALE GENOMIC DNA]</scope>
    <source>
        <strain evidence="2 3">8-3EHSu</strain>
    </source>
</reference>
<dbReference type="SUPFAM" id="SSF81301">
    <property type="entry name" value="Nucleotidyltransferase"/>
    <property type="match status" value="1"/>
</dbReference>
<dbReference type="RefSeq" id="WP_130475407.1">
    <property type="nucleotide sequence ID" value="NZ_SFCC01000005.1"/>
</dbReference>
<protein>
    <submittedName>
        <fullName evidence="2">BON domain-containing protein</fullName>
    </submittedName>
</protein>
<gene>
    <name evidence="2" type="ORF">EWH70_12070</name>
</gene>
<dbReference type="OrthoDB" id="3394845at2"/>
<evidence type="ECO:0000259" key="1">
    <source>
        <dbReference type="PROSITE" id="PS50914"/>
    </source>
</evidence>
<dbReference type="Proteomes" id="UP000292003">
    <property type="component" value="Unassembled WGS sequence"/>
</dbReference>
<sequence>MTTPDEDALLRTLTAVVNTLTEAGIRFAIGGGCAVYARGGPASDHDVDVFLDEHDIGPAVAALKAVGMRPVEPPEDWLTKVYDGDRLVDLVFRPNGRPVTTEMLDRAQRLRVGAAVAPVLSGTDLLVDKLLVLDAHRCDLSPLLHIARVLREQVDWTGVARQTAGSPYARCALRLFAELGISEPLEEPAGDNGYLVAHVRRALAEDARTAELGVRVDVSGGAIRLEGDVECARRRQDVADVVADNARGMAVYNEIHVLDPSGHSEPEEVR</sequence>
<keyword evidence="3" id="KW-1185">Reference proteome</keyword>
<proteinExistence type="predicted"/>
<evidence type="ECO:0000313" key="3">
    <source>
        <dbReference type="Proteomes" id="UP000292003"/>
    </source>
</evidence>
<evidence type="ECO:0000313" key="2">
    <source>
        <dbReference type="EMBL" id="RZQ63882.1"/>
    </source>
</evidence>
<organism evidence="2 3">
    <name type="scientific">Amycolatopsis suaedae</name>
    <dbReference type="NCBI Taxonomy" id="2510978"/>
    <lineage>
        <taxon>Bacteria</taxon>
        <taxon>Bacillati</taxon>
        <taxon>Actinomycetota</taxon>
        <taxon>Actinomycetes</taxon>
        <taxon>Pseudonocardiales</taxon>
        <taxon>Pseudonocardiaceae</taxon>
        <taxon>Amycolatopsis</taxon>
    </lineage>
</organism>